<dbReference type="EMBL" id="PQXJ01000198">
    <property type="protein sequence ID" value="TGO57597.1"/>
    <property type="molecule type" value="Genomic_DNA"/>
</dbReference>
<dbReference type="AlphaFoldDB" id="A0A4Z1ILM1"/>
<comment type="caution">
    <text evidence="1">The sequence shown here is derived from an EMBL/GenBank/DDBJ whole genome shotgun (WGS) entry which is preliminary data.</text>
</comment>
<evidence type="ECO:0000313" key="2">
    <source>
        <dbReference type="Proteomes" id="UP000297452"/>
    </source>
</evidence>
<name>A0A4Z1ILM1_9HELO</name>
<keyword evidence="2" id="KW-1185">Reference proteome</keyword>
<organism evidence="1 2">
    <name type="scientific">Botryotinia narcissicola</name>
    <dbReference type="NCBI Taxonomy" id="278944"/>
    <lineage>
        <taxon>Eukaryota</taxon>
        <taxon>Fungi</taxon>
        <taxon>Dikarya</taxon>
        <taxon>Ascomycota</taxon>
        <taxon>Pezizomycotina</taxon>
        <taxon>Leotiomycetes</taxon>
        <taxon>Helotiales</taxon>
        <taxon>Sclerotiniaceae</taxon>
        <taxon>Botryotinia</taxon>
    </lineage>
</organism>
<sequence>MLVPGKQPVQRSMSNKDLSSETFLSSIEMALIMVNNYEDYKKLPDGDSSGTLLMQLFDPSYTSF</sequence>
<gene>
    <name evidence="1" type="ORF">BOTNAR_0198g00040</name>
</gene>
<proteinExistence type="predicted"/>
<reference evidence="1 2" key="1">
    <citation type="submission" date="2017-12" db="EMBL/GenBank/DDBJ databases">
        <title>Comparative genomics of Botrytis spp.</title>
        <authorList>
            <person name="Valero-Jimenez C.A."/>
            <person name="Tapia P."/>
            <person name="Veloso J."/>
            <person name="Silva-Moreno E."/>
            <person name="Staats M."/>
            <person name="Valdes J.H."/>
            <person name="Van Kan J.A.L."/>
        </authorList>
    </citation>
    <scope>NUCLEOTIDE SEQUENCE [LARGE SCALE GENOMIC DNA]</scope>
    <source>
        <strain evidence="1 2">MUCL2120</strain>
    </source>
</reference>
<evidence type="ECO:0000313" key="1">
    <source>
        <dbReference type="EMBL" id="TGO57597.1"/>
    </source>
</evidence>
<dbReference type="Proteomes" id="UP000297452">
    <property type="component" value="Unassembled WGS sequence"/>
</dbReference>
<accession>A0A4Z1ILM1</accession>
<protein>
    <submittedName>
        <fullName evidence="1">Uncharacterized protein</fullName>
    </submittedName>
</protein>